<accession>A0A3S0P8N5</accession>
<sequence>MLLIKKWHFFILICKIEGSITWKGWFWKLIHSKNVENDKLFEWLCSISVQFKFAFLITDPNHQILYGNKAFTQLTGYSIKDAINKNIRFLTGKDTDIEKFNQLLNGLQENQFAKEELLTYKKDGTKIWSNFLIQGLYDDNGKHLYNIATVTDITISEEENSIEKFNIQKLAYTDYLSGLTNYNYFIDRFNENMKQQKKGFLLIIQPAEYINFVDSFGKQQLALLQKKIGDRIEKTLAHLETIVSRATEGSLIVAGFCEEHLIKDNVELLLKMTKEPMFLNEIELFVSVKIGVVSISYYNGDTDDLVRLADIALSQTKKQAGNLIVYYKDEFGIELKKRMEIQNELIHAIRNKDITMYLQPKVNIVTGKVESFEALARWFSDKLGFVPPNVFIEIAESIGKIQEVDLLVVEQVLAWLRSRKERNLKLYQISVNISPSHFYLPNFIKELRSIVNAYQIEPRYLKIELTENIGLVDMPRAVVLLEELRGYGFESSVDDFGIGFSSLSYIHQLPVTELKIDRSFINQIHEKGGSTIVRTIIQLAHNMGMIAVAEGIETEEQLDVIRNLCCSIAQGFYFYRPMPIAQIEEILENE</sequence>
<dbReference type="SMART" id="SM00267">
    <property type="entry name" value="GGDEF"/>
    <property type="match status" value="1"/>
</dbReference>
<dbReference type="PANTHER" id="PTHR33121">
    <property type="entry name" value="CYCLIC DI-GMP PHOSPHODIESTERASE PDEF"/>
    <property type="match status" value="1"/>
</dbReference>
<dbReference type="InterPro" id="IPR000160">
    <property type="entry name" value="GGDEF_dom"/>
</dbReference>
<dbReference type="Pfam" id="PF00563">
    <property type="entry name" value="EAL"/>
    <property type="match status" value="1"/>
</dbReference>
<evidence type="ECO:0000259" key="1">
    <source>
        <dbReference type="PROSITE" id="PS50112"/>
    </source>
</evidence>
<proteinExistence type="predicted"/>
<dbReference type="PROSITE" id="PS50883">
    <property type="entry name" value="EAL"/>
    <property type="match status" value="1"/>
</dbReference>
<dbReference type="InterPro" id="IPR029787">
    <property type="entry name" value="Nucleotide_cyclase"/>
</dbReference>
<reference evidence="3 4" key="1">
    <citation type="submission" date="2018-12" db="EMBL/GenBank/DDBJ databases">
        <title>Lysinibacillus antri sp. nov., isolated from a cave soil.</title>
        <authorList>
            <person name="Narsing Rao M.P."/>
            <person name="Zhang H."/>
            <person name="Dong Z.-Y."/>
            <person name="Niu X.-K."/>
            <person name="Zhang K."/>
            <person name="Fang B.-Z."/>
            <person name="Kang Y.-Q."/>
            <person name="Xiao M."/>
            <person name="Li W.-J."/>
        </authorList>
    </citation>
    <scope>NUCLEOTIDE SEQUENCE [LARGE SCALE GENOMIC DNA]</scope>
    <source>
        <strain evidence="3 4">SYSU K30002</strain>
    </source>
</reference>
<dbReference type="InterPro" id="IPR000014">
    <property type="entry name" value="PAS"/>
</dbReference>
<dbReference type="SUPFAM" id="SSF55073">
    <property type="entry name" value="Nucleotide cyclase"/>
    <property type="match status" value="1"/>
</dbReference>
<dbReference type="Proteomes" id="UP000287910">
    <property type="component" value="Unassembled WGS sequence"/>
</dbReference>
<protein>
    <submittedName>
        <fullName evidence="3">Phosphodiesterase</fullName>
    </submittedName>
</protein>
<dbReference type="SUPFAM" id="SSF55785">
    <property type="entry name" value="PYP-like sensor domain (PAS domain)"/>
    <property type="match status" value="1"/>
</dbReference>
<dbReference type="PROSITE" id="PS50112">
    <property type="entry name" value="PAS"/>
    <property type="match status" value="1"/>
</dbReference>
<organism evidence="3 4">
    <name type="scientific">Lysinibacillus antri</name>
    <dbReference type="NCBI Taxonomy" id="2498145"/>
    <lineage>
        <taxon>Bacteria</taxon>
        <taxon>Bacillati</taxon>
        <taxon>Bacillota</taxon>
        <taxon>Bacilli</taxon>
        <taxon>Bacillales</taxon>
        <taxon>Bacillaceae</taxon>
        <taxon>Lysinibacillus</taxon>
    </lineage>
</organism>
<dbReference type="Gene3D" id="3.30.450.20">
    <property type="entry name" value="PAS domain"/>
    <property type="match status" value="1"/>
</dbReference>
<dbReference type="Gene3D" id="3.30.70.270">
    <property type="match status" value="1"/>
</dbReference>
<name>A0A3S0P8N5_9BACI</name>
<dbReference type="InterPro" id="IPR043128">
    <property type="entry name" value="Rev_trsase/Diguanyl_cyclase"/>
</dbReference>
<dbReference type="InterPro" id="IPR050706">
    <property type="entry name" value="Cyclic-di-GMP_PDE-like"/>
</dbReference>
<dbReference type="Gene3D" id="3.20.20.450">
    <property type="entry name" value="EAL domain"/>
    <property type="match status" value="1"/>
</dbReference>
<dbReference type="InterPro" id="IPR035919">
    <property type="entry name" value="EAL_sf"/>
</dbReference>
<keyword evidence="4" id="KW-1185">Reference proteome</keyword>
<dbReference type="InterPro" id="IPR035965">
    <property type="entry name" value="PAS-like_dom_sf"/>
</dbReference>
<dbReference type="GO" id="GO:0071111">
    <property type="term" value="F:cyclic-guanylate-specific phosphodiesterase activity"/>
    <property type="evidence" value="ECO:0007669"/>
    <property type="project" value="InterPro"/>
</dbReference>
<comment type="caution">
    <text evidence="3">The sequence shown here is derived from an EMBL/GenBank/DDBJ whole genome shotgun (WGS) entry which is preliminary data.</text>
</comment>
<feature type="domain" description="EAL" evidence="2">
    <location>
        <begin position="338"/>
        <end position="590"/>
    </location>
</feature>
<dbReference type="Pfam" id="PF13426">
    <property type="entry name" value="PAS_9"/>
    <property type="match status" value="1"/>
</dbReference>
<dbReference type="AlphaFoldDB" id="A0A3S0P8N5"/>
<feature type="domain" description="PAS" evidence="1">
    <location>
        <begin position="55"/>
        <end position="111"/>
    </location>
</feature>
<dbReference type="SUPFAM" id="SSF141868">
    <property type="entry name" value="EAL domain-like"/>
    <property type="match status" value="1"/>
</dbReference>
<dbReference type="Pfam" id="PF00990">
    <property type="entry name" value="GGDEF"/>
    <property type="match status" value="1"/>
</dbReference>
<dbReference type="CDD" id="cd01948">
    <property type="entry name" value="EAL"/>
    <property type="match status" value="1"/>
</dbReference>
<gene>
    <name evidence="3" type="ORF">EK386_00795</name>
</gene>
<evidence type="ECO:0000313" key="4">
    <source>
        <dbReference type="Proteomes" id="UP000287910"/>
    </source>
</evidence>
<dbReference type="CDD" id="cd00130">
    <property type="entry name" value="PAS"/>
    <property type="match status" value="1"/>
</dbReference>
<dbReference type="InterPro" id="IPR001633">
    <property type="entry name" value="EAL_dom"/>
</dbReference>
<dbReference type="NCBIfam" id="TIGR00229">
    <property type="entry name" value="sensory_box"/>
    <property type="match status" value="1"/>
</dbReference>
<dbReference type="PANTHER" id="PTHR33121:SF70">
    <property type="entry name" value="SIGNALING PROTEIN YKOW"/>
    <property type="match status" value="1"/>
</dbReference>
<dbReference type="SMART" id="SM00052">
    <property type="entry name" value="EAL"/>
    <property type="match status" value="1"/>
</dbReference>
<evidence type="ECO:0000313" key="3">
    <source>
        <dbReference type="EMBL" id="RUL56990.1"/>
    </source>
</evidence>
<evidence type="ECO:0000259" key="2">
    <source>
        <dbReference type="PROSITE" id="PS50883"/>
    </source>
</evidence>
<dbReference type="EMBL" id="RYYR01000001">
    <property type="protein sequence ID" value="RUL56990.1"/>
    <property type="molecule type" value="Genomic_DNA"/>
</dbReference>